<keyword evidence="3" id="KW-1185">Reference proteome</keyword>
<name>U1HFM9_ENDPU</name>
<reference evidence="3" key="1">
    <citation type="journal article" date="2014" name="BMC Genomics">
        <title>Genome characteristics reveal the impact of lichenization on lichen-forming fungus Endocarpon pusillum Hedwig (Verrucariales, Ascomycota).</title>
        <authorList>
            <person name="Wang Y.-Y."/>
            <person name="Liu B."/>
            <person name="Zhang X.-Y."/>
            <person name="Zhou Q.-M."/>
            <person name="Zhang T."/>
            <person name="Li H."/>
            <person name="Yu Y.-F."/>
            <person name="Zhang X.-L."/>
            <person name="Hao X.-Y."/>
            <person name="Wang M."/>
            <person name="Wang L."/>
            <person name="Wei J.-C."/>
        </authorList>
    </citation>
    <scope>NUCLEOTIDE SEQUENCE [LARGE SCALE GENOMIC DNA]</scope>
    <source>
        <strain evidence="3">Z07020 / HMAS-L-300199</strain>
    </source>
</reference>
<dbReference type="RefSeq" id="XP_007805446.1">
    <property type="nucleotide sequence ID" value="XM_007807255.1"/>
</dbReference>
<feature type="compositionally biased region" description="Low complexity" evidence="1">
    <location>
        <begin position="39"/>
        <end position="66"/>
    </location>
</feature>
<dbReference type="HOGENOM" id="CLU_1938143_0_0_1"/>
<sequence length="130" mass="13788">MPQTSIQTRSTANQSWSDYLVSTYSSSISPTHDPDRYAPSATPITSPTSPKSMSMDASSPSSKISPWGPYTKSGRGGAGNFTWQASSSSSSSQSPPSSATSANNPDLESGIPTHHQRILQPWQLEALPIC</sequence>
<feature type="region of interest" description="Disordered" evidence="1">
    <location>
        <begin position="24"/>
        <end position="117"/>
    </location>
</feature>
<proteinExistence type="predicted"/>
<organism evidence="2 3">
    <name type="scientific">Endocarpon pusillum (strain Z07020 / HMAS-L-300199)</name>
    <name type="common">Lichen-forming fungus</name>
    <dbReference type="NCBI Taxonomy" id="1263415"/>
    <lineage>
        <taxon>Eukaryota</taxon>
        <taxon>Fungi</taxon>
        <taxon>Dikarya</taxon>
        <taxon>Ascomycota</taxon>
        <taxon>Pezizomycotina</taxon>
        <taxon>Eurotiomycetes</taxon>
        <taxon>Chaetothyriomycetidae</taxon>
        <taxon>Verrucariales</taxon>
        <taxon>Verrucariaceae</taxon>
        <taxon>Endocarpon</taxon>
    </lineage>
</organism>
<protein>
    <submittedName>
        <fullName evidence="2">Uncharacterized protein</fullName>
    </submittedName>
</protein>
<dbReference type="AlphaFoldDB" id="U1HFM9"/>
<dbReference type="Proteomes" id="UP000019373">
    <property type="component" value="Unassembled WGS sequence"/>
</dbReference>
<dbReference type="eggNOG" id="ENOG502SD3B">
    <property type="taxonomic scope" value="Eukaryota"/>
</dbReference>
<dbReference type="OrthoDB" id="4159136at2759"/>
<evidence type="ECO:0000313" key="2">
    <source>
        <dbReference type="EMBL" id="ERF68920.1"/>
    </source>
</evidence>
<evidence type="ECO:0000256" key="1">
    <source>
        <dbReference type="SAM" id="MobiDB-lite"/>
    </source>
</evidence>
<dbReference type="GeneID" id="19242958"/>
<gene>
    <name evidence="2" type="ORF">EPUS_08080</name>
</gene>
<evidence type="ECO:0000313" key="3">
    <source>
        <dbReference type="Proteomes" id="UP000019373"/>
    </source>
</evidence>
<dbReference type="EMBL" id="KE721491">
    <property type="protein sequence ID" value="ERF68920.1"/>
    <property type="molecule type" value="Genomic_DNA"/>
</dbReference>
<feature type="compositionally biased region" description="Low complexity" evidence="1">
    <location>
        <begin position="84"/>
        <end position="99"/>
    </location>
</feature>
<accession>U1HFM9</accession>